<dbReference type="EMBL" id="BMJW01000001">
    <property type="protein sequence ID" value="GGG97011.1"/>
    <property type="molecule type" value="Genomic_DNA"/>
</dbReference>
<name>A0A917HYS1_9FLAO</name>
<protein>
    <recommendedName>
        <fullName evidence="3">DUF1684 domain-containing protein</fullName>
    </recommendedName>
</protein>
<accession>A0A917HYS1</accession>
<dbReference type="PANTHER" id="PTHR41913">
    <property type="entry name" value="DUF1684 DOMAIN-CONTAINING PROTEIN"/>
    <property type="match status" value="1"/>
</dbReference>
<evidence type="ECO:0000313" key="2">
    <source>
        <dbReference type="Proteomes" id="UP000633278"/>
    </source>
</evidence>
<reference evidence="1" key="2">
    <citation type="submission" date="2020-09" db="EMBL/GenBank/DDBJ databases">
        <authorList>
            <person name="Sun Q."/>
            <person name="Zhou Y."/>
        </authorList>
    </citation>
    <scope>NUCLEOTIDE SEQUENCE</scope>
    <source>
        <strain evidence="1">CGMCC 1.15763</strain>
    </source>
</reference>
<dbReference type="Proteomes" id="UP000633278">
    <property type="component" value="Unassembled WGS sequence"/>
</dbReference>
<evidence type="ECO:0008006" key="3">
    <source>
        <dbReference type="Google" id="ProtNLM"/>
    </source>
</evidence>
<reference evidence="1" key="1">
    <citation type="journal article" date="2014" name="Int. J. Syst. Evol. Microbiol.">
        <title>Complete genome sequence of Corynebacterium casei LMG S-19264T (=DSM 44701T), isolated from a smear-ripened cheese.</title>
        <authorList>
            <consortium name="US DOE Joint Genome Institute (JGI-PGF)"/>
            <person name="Walter F."/>
            <person name="Albersmeier A."/>
            <person name="Kalinowski J."/>
            <person name="Ruckert C."/>
        </authorList>
    </citation>
    <scope>NUCLEOTIDE SEQUENCE</scope>
    <source>
        <strain evidence="1">CGMCC 1.15763</strain>
    </source>
</reference>
<organism evidence="1 2">
    <name type="scientific">Polaribacter pacificus</name>
    <dbReference type="NCBI Taxonomy" id="1775173"/>
    <lineage>
        <taxon>Bacteria</taxon>
        <taxon>Pseudomonadati</taxon>
        <taxon>Bacteroidota</taxon>
        <taxon>Flavobacteriia</taxon>
        <taxon>Flavobacteriales</taxon>
        <taxon>Flavobacteriaceae</taxon>
    </lineage>
</organism>
<proteinExistence type="predicted"/>
<sequence length="201" mass="23293">MKNILLICLFFLFLSCNSGKKKSSLGLTEFQIELNNEYKDASKSPLKKADLKNFTGLEFFPINENVKVTAHLERVPDSDFFFMKTTTDRLAEERVYGILTFKIEGKEYKLNIYQGKQLMRTKGFQNYLFLPFTDKTNGVSSYYGGRYMDLRIPEGDSIELDFNKAYNPYCAYNEKFSCPIVPKENHLDYEMKAGVMAFKKG</sequence>
<dbReference type="Pfam" id="PF07920">
    <property type="entry name" value="DUF1684"/>
    <property type="match status" value="1"/>
</dbReference>
<dbReference type="InterPro" id="IPR012467">
    <property type="entry name" value="DUF1684"/>
</dbReference>
<gene>
    <name evidence="1" type="ORF">GCM10011416_13680</name>
</gene>
<dbReference type="AlphaFoldDB" id="A0A917HYS1"/>
<dbReference type="RefSeq" id="WP_188598516.1">
    <property type="nucleotide sequence ID" value="NZ_BMJW01000001.1"/>
</dbReference>
<dbReference type="PANTHER" id="PTHR41913:SF1">
    <property type="entry name" value="DUF1684 DOMAIN-CONTAINING PROTEIN"/>
    <property type="match status" value="1"/>
</dbReference>
<comment type="caution">
    <text evidence="1">The sequence shown here is derived from an EMBL/GenBank/DDBJ whole genome shotgun (WGS) entry which is preliminary data.</text>
</comment>
<evidence type="ECO:0000313" key="1">
    <source>
        <dbReference type="EMBL" id="GGG97011.1"/>
    </source>
</evidence>
<dbReference type="PROSITE" id="PS51257">
    <property type="entry name" value="PROKAR_LIPOPROTEIN"/>
    <property type="match status" value="1"/>
</dbReference>
<keyword evidence="2" id="KW-1185">Reference proteome</keyword>